<protein>
    <recommendedName>
        <fullName evidence="5">Mid2 domain-containing protein</fullName>
    </recommendedName>
</protein>
<keyword evidence="2" id="KW-0732">Signal</keyword>
<keyword evidence="4" id="KW-1185">Reference proteome</keyword>
<evidence type="ECO:0000313" key="3">
    <source>
        <dbReference type="EMBL" id="KAK0641866.1"/>
    </source>
</evidence>
<feature type="chain" id="PRO_5041392796" description="Mid2 domain-containing protein" evidence="2">
    <location>
        <begin position="21"/>
        <end position="573"/>
    </location>
</feature>
<proteinExistence type="predicted"/>
<feature type="transmembrane region" description="Helical" evidence="1">
    <location>
        <begin position="552"/>
        <end position="572"/>
    </location>
</feature>
<feature type="signal peptide" evidence="2">
    <location>
        <begin position="1"/>
        <end position="20"/>
    </location>
</feature>
<name>A0AA39XX47_9PEZI</name>
<dbReference type="EMBL" id="JAULSV010000006">
    <property type="protein sequence ID" value="KAK0641866.1"/>
    <property type="molecule type" value="Genomic_DNA"/>
</dbReference>
<comment type="caution">
    <text evidence="3">The sequence shown here is derived from an EMBL/GenBank/DDBJ whole genome shotgun (WGS) entry which is preliminary data.</text>
</comment>
<keyword evidence="1" id="KW-1133">Transmembrane helix</keyword>
<organism evidence="3 4">
    <name type="scientific">Cercophora newfieldiana</name>
    <dbReference type="NCBI Taxonomy" id="92897"/>
    <lineage>
        <taxon>Eukaryota</taxon>
        <taxon>Fungi</taxon>
        <taxon>Dikarya</taxon>
        <taxon>Ascomycota</taxon>
        <taxon>Pezizomycotina</taxon>
        <taxon>Sordariomycetes</taxon>
        <taxon>Sordariomycetidae</taxon>
        <taxon>Sordariales</taxon>
        <taxon>Lasiosphaeriaceae</taxon>
        <taxon>Cercophora</taxon>
    </lineage>
</organism>
<evidence type="ECO:0008006" key="5">
    <source>
        <dbReference type="Google" id="ProtNLM"/>
    </source>
</evidence>
<accession>A0AA39XX47</accession>
<evidence type="ECO:0000256" key="1">
    <source>
        <dbReference type="SAM" id="Phobius"/>
    </source>
</evidence>
<dbReference type="AlphaFoldDB" id="A0AA39XX47"/>
<keyword evidence="1" id="KW-0472">Membrane</keyword>
<sequence length="573" mass="59395">MKLSALIPCLLATVVGLASASVPAVVPALQTRNTPRSSSRQTLQHIARSLNAVKIHGRDSTFSSNKTVLDTSWSGATLLKQASGERKRAAEGSFDVEVICQQCYIKGAASASVTVKGDIGDTISNFTAEVANEVKNVTEAIFDSVGNFFESLVDDEDGIEFPTLENVDFDLDLQPLPGVSVKFEFEDDFELYMLLNTKLGAGATYTLNLYASKSPVGIAIGKDITAGVVVVIDLILDVNTAIEISSGFHLKLDKGVGFELNMFSPNVSKVDFPGGQFEFLPVTIVSEGVVLKGVLRVGLKIGLEVDTNGIASILTSPFDISAGVVAEVFANVAELITNVSGPALSSQPKPENTPCDLSVVEEYQFALGVAAGATVAVGFQTWGPVASESTPLFYTTLASACALRKPTAPVAPTGPTLSGSPTTMTAPALGARQAVPTPPRGPLTTVTTSTTLVFTAQSCKSSGLINCPASLQVSSTYKSTLTHITAVPSGVKPEIPLTKFSSVESAVPFGTGVHKMVESSGVPTSYVPGPTDVVGEIGSWLDGSTGTLGNKVLLGLVVGLGVPVLIGILAAVV</sequence>
<evidence type="ECO:0000256" key="2">
    <source>
        <dbReference type="SAM" id="SignalP"/>
    </source>
</evidence>
<evidence type="ECO:0000313" key="4">
    <source>
        <dbReference type="Proteomes" id="UP001174936"/>
    </source>
</evidence>
<gene>
    <name evidence="3" type="ORF">B0T16DRAFT_334069</name>
</gene>
<keyword evidence="1" id="KW-0812">Transmembrane</keyword>
<dbReference type="Proteomes" id="UP001174936">
    <property type="component" value="Unassembled WGS sequence"/>
</dbReference>
<reference evidence="3" key="1">
    <citation type="submission" date="2023-06" db="EMBL/GenBank/DDBJ databases">
        <title>Genome-scale phylogeny and comparative genomics of the fungal order Sordariales.</title>
        <authorList>
            <consortium name="Lawrence Berkeley National Laboratory"/>
            <person name="Hensen N."/>
            <person name="Bonometti L."/>
            <person name="Westerberg I."/>
            <person name="Brannstrom I.O."/>
            <person name="Guillou S."/>
            <person name="Cros-Aarteil S."/>
            <person name="Calhoun S."/>
            <person name="Haridas S."/>
            <person name="Kuo A."/>
            <person name="Mondo S."/>
            <person name="Pangilinan J."/>
            <person name="Riley R."/>
            <person name="Labutti K."/>
            <person name="Andreopoulos B."/>
            <person name="Lipzen A."/>
            <person name="Chen C."/>
            <person name="Yanf M."/>
            <person name="Daum C."/>
            <person name="Ng V."/>
            <person name="Clum A."/>
            <person name="Steindorff A."/>
            <person name="Ohm R."/>
            <person name="Martin F."/>
            <person name="Silar P."/>
            <person name="Natvig D."/>
            <person name="Lalanne C."/>
            <person name="Gautier V."/>
            <person name="Ament-Velasquez S.L."/>
            <person name="Kruys A."/>
            <person name="Hutchinson M.I."/>
            <person name="Powell A.J."/>
            <person name="Barry K."/>
            <person name="Miller A.N."/>
            <person name="Grigoriev I.V."/>
            <person name="Debuchy R."/>
            <person name="Gladieux P."/>
            <person name="Thoren M.H."/>
            <person name="Johannesson H."/>
        </authorList>
    </citation>
    <scope>NUCLEOTIDE SEQUENCE</scope>
    <source>
        <strain evidence="3">SMH2532-1</strain>
    </source>
</reference>